<proteinExistence type="predicted"/>
<reference evidence="2" key="1">
    <citation type="submission" date="2018-03" db="EMBL/GenBank/DDBJ databases">
        <title>Gramella fulva sp. nov., isolated from a dry surface of tidal flat.</title>
        <authorList>
            <person name="Hwang S.H."/>
            <person name="Hwang W.M."/>
            <person name="Kang K."/>
            <person name="Ahn T.-Y."/>
        </authorList>
    </citation>
    <scope>NUCLEOTIDE SEQUENCE [LARGE SCALE GENOMIC DNA]</scope>
    <source>
        <strain evidence="2">SH35</strain>
    </source>
</reference>
<dbReference type="AlphaFoldDB" id="A0A2R3Z118"/>
<gene>
    <name evidence="1" type="ORF">C7S20_00950</name>
</gene>
<name>A0A2R3Z118_9FLAO</name>
<accession>A0A2R3Z118</accession>
<evidence type="ECO:0000313" key="1">
    <source>
        <dbReference type="EMBL" id="AVR43946.1"/>
    </source>
</evidence>
<evidence type="ECO:0000313" key="2">
    <source>
        <dbReference type="Proteomes" id="UP000241507"/>
    </source>
</evidence>
<dbReference type="EMBL" id="CP028136">
    <property type="protein sequence ID" value="AVR43946.1"/>
    <property type="molecule type" value="Genomic_DNA"/>
</dbReference>
<sequence length="66" mass="7547">MEVDLKSVITCPYCNFQKEEIMPSESCQFFYECDNCKKVLRPKEGDCCVFCSYGANVCPSVQSKSR</sequence>
<dbReference type="KEGG" id="grs:C7S20_00950"/>
<dbReference type="InterPro" id="IPR047677">
    <property type="entry name" value="GDCCVxC"/>
</dbReference>
<dbReference type="NCBIfam" id="NF041374">
    <property type="entry name" value="GDCCVxC"/>
    <property type="match status" value="1"/>
</dbReference>
<dbReference type="Proteomes" id="UP000241507">
    <property type="component" value="Chromosome"/>
</dbReference>
<protein>
    <submittedName>
        <fullName evidence="1">Uncharacterized protein</fullName>
    </submittedName>
</protein>
<keyword evidence="2" id="KW-1185">Reference proteome</keyword>
<organism evidence="1 2">
    <name type="scientific">Christiangramia fulva</name>
    <dbReference type="NCBI Taxonomy" id="2126553"/>
    <lineage>
        <taxon>Bacteria</taxon>
        <taxon>Pseudomonadati</taxon>
        <taxon>Bacteroidota</taxon>
        <taxon>Flavobacteriia</taxon>
        <taxon>Flavobacteriales</taxon>
        <taxon>Flavobacteriaceae</taxon>
        <taxon>Christiangramia</taxon>
    </lineage>
</organism>
<dbReference type="RefSeq" id="WP_107010731.1">
    <property type="nucleotide sequence ID" value="NZ_CP028136.1"/>
</dbReference>